<evidence type="ECO:0000313" key="3">
    <source>
        <dbReference type="Proteomes" id="UP000657931"/>
    </source>
</evidence>
<dbReference type="RefSeq" id="WP_191810610.1">
    <property type="nucleotide sequence ID" value="NZ_JACSQT010000001.1"/>
</dbReference>
<name>A0ABR8QK87_9BACI</name>
<dbReference type="SUPFAM" id="SSF47413">
    <property type="entry name" value="lambda repressor-like DNA-binding domains"/>
    <property type="match status" value="1"/>
</dbReference>
<sequence>MNPELLKQIRQLAGLSQKELAEKVSIHYSVISKIEAGSVQMQPALRQKIKSVLRSAGITEKDINFLKERNEYSGTDTGQP</sequence>
<dbReference type="Gene3D" id="1.10.260.40">
    <property type="entry name" value="lambda repressor-like DNA-binding domains"/>
    <property type="match status" value="1"/>
</dbReference>
<evidence type="ECO:0000313" key="2">
    <source>
        <dbReference type="EMBL" id="MBD7935926.1"/>
    </source>
</evidence>
<evidence type="ECO:0000259" key="1">
    <source>
        <dbReference type="PROSITE" id="PS50943"/>
    </source>
</evidence>
<accession>A0ABR8QK87</accession>
<dbReference type="EMBL" id="JACSQT010000001">
    <property type="protein sequence ID" value="MBD7935926.1"/>
    <property type="molecule type" value="Genomic_DNA"/>
</dbReference>
<protein>
    <submittedName>
        <fullName evidence="2">Helix-turn-helix transcriptional regulator</fullName>
    </submittedName>
</protein>
<dbReference type="Pfam" id="PF01381">
    <property type="entry name" value="HTH_3"/>
    <property type="match status" value="1"/>
</dbReference>
<organism evidence="2 3">
    <name type="scientific">Cytobacillus stercorigallinarum</name>
    <dbReference type="NCBI Taxonomy" id="2762240"/>
    <lineage>
        <taxon>Bacteria</taxon>
        <taxon>Bacillati</taxon>
        <taxon>Bacillota</taxon>
        <taxon>Bacilli</taxon>
        <taxon>Bacillales</taxon>
        <taxon>Bacillaceae</taxon>
        <taxon>Cytobacillus</taxon>
    </lineage>
</organism>
<dbReference type="CDD" id="cd00093">
    <property type="entry name" value="HTH_XRE"/>
    <property type="match status" value="1"/>
</dbReference>
<dbReference type="Proteomes" id="UP000657931">
    <property type="component" value="Unassembled WGS sequence"/>
</dbReference>
<keyword evidence="3" id="KW-1185">Reference proteome</keyword>
<feature type="domain" description="HTH cro/C1-type" evidence="1">
    <location>
        <begin position="6"/>
        <end position="37"/>
    </location>
</feature>
<proteinExistence type="predicted"/>
<comment type="caution">
    <text evidence="2">The sequence shown here is derived from an EMBL/GenBank/DDBJ whole genome shotgun (WGS) entry which is preliminary data.</text>
</comment>
<dbReference type="PROSITE" id="PS50943">
    <property type="entry name" value="HTH_CROC1"/>
    <property type="match status" value="1"/>
</dbReference>
<dbReference type="SMART" id="SM00530">
    <property type="entry name" value="HTH_XRE"/>
    <property type="match status" value="1"/>
</dbReference>
<dbReference type="InterPro" id="IPR001387">
    <property type="entry name" value="Cro/C1-type_HTH"/>
</dbReference>
<reference evidence="2 3" key="1">
    <citation type="submission" date="2020-08" db="EMBL/GenBank/DDBJ databases">
        <title>A Genomic Blueprint of the Chicken Gut Microbiome.</title>
        <authorList>
            <person name="Gilroy R."/>
            <person name="Ravi A."/>
            <person name="Getino M."/>
            <person name="Pursley I."/>
            <person name="Horton D.L."/>
            <person name="Alikhan N.-F."/>
            <person name="Baker D."/>
            <person name="Gharbi K."/>
            <person name="Hall N."/>
            <person name="Watson M."/>
            <person name="Adriaenssens E.M."/>
            <person name="Foster-Nyarko E."/>
            <person name="Jarju S."/>
            <person name="Secka A."/>
            <person name="Antonio M."/>
            <person name="Oren A."/>
            <person name="Chaudhuri R."/>
            <person name="La Ragione R.M."/>
            <person name="Hildebrand F."/>
            <person name="Pallen M.J."/>
        </authorList>
    </citation>
    <scope>NUCLEOTIDE SEQUENCE [LARGE SCALE GENOMIC DNA]</scope>
    <source>
        <strain evidence="2 3">Sa5YUA1</strain>
    </source>
</reference>
<gene>
    <name evidence="2" type="ORF">H9655_02700</name>
</gene>
<dbReference type="InterPro" id="IPR010982">
    <property type="entry name" value="Lambda_DNA-bd_dom_sf"/>
</dbReference>